<feature type="domain" description="Insertion element IS402-like" evidence="1">
    <location>
        <begin position="4"/>
        <end position="76"/>
    </location>
</feature>
<dbReference type="NCBIfam" id="NF033580">
    <property type="entry name" value="transpos_IS5_3"/>
    <property type="match status" value="1"/>
</dbReference>
<dbReference type="PANTHER" id="PTHR46637:SF1">
    <property type="entry name" value="BLL5188 PROTEIN"/>
    <property type="match status" value="1"/>
</dbReference>
<organism evidence="2">
    <name type="scientific">uncultured Planctomycetota bacterium</name>
    <dbReference type="NCBI Taxonomy" id="120965"/>
    <lineage>
        <taxon>Bacteria</taxon>
        <taxon>Pseudomonadati</taxon>
        <taxon>Planctomycetota</taxon>
        <taxon>environmental samples</taxon>
    </lineage>
</organism>
<dbReference type="EMBL" id="AP011667">
    <property type="protein sequence ID" value="BAL53790.1"/>
    <property type="molecule type" value="Genomic_DNA"/>
</dbReference>
<dbReference type="Pfam" id="PF13340">
    <property type="entry name" value="DUF4096"/>
    <property type="match status" value="1"/>
</dbReference>
<dbReference type="InterPro" id="IPR025161">
    <property type="entry name" value="IS402-like_dom"/>
</dbReference>
<dbReference type="InterPro" id="IPR052909">
    <property type="entry name" value="Transposase_6_like"/>
</dbReference>
<proteinExistence type="predicted"/>
<name>H5SCA4_9BACT</name>
<accession>H5SCA4</accession>
<protein>
    <submittedName>
        <fullName evidence="2">TIS1421-transposase protein A</fullName>
    </submittedName>
</protein>
<reference evidence="2" key="1">
    <citation type="journal article" date="2005" name="Environ. Microbiol.">
        <title>Genetic and functional properties of uncultivated thermophilic crenarchaeotes from a subsurface gold mine as revealed by analysis of genome fragments.</title>
        <authorList>
            <person name="Nunoura T."/>
            <person name="Hirayama H."/>
            <person name="Takami H."/>
            <person name="Oida H."/>
            <person name="Nishi S."/>
            <person name="Shimamura S."/>
            <person name="Suzuki Y."/>
            <person name="Inagaki F."/>
            <person name="Takai K."/>
            <person name="Nealson K.H."/>
            <person name="Horikoshi K."/>
        </authorList>
    </citation>
    <scope>NUCLEOTIDE SEQUENCE</scope>
</reference>
<dbReference type="PANTHER" id="PTHR46637">
    <property type="entry name" value="TIS1421-TRANSPOSASE PROTEIN A"/>
    <property type="match status" value="1"/>
</dbReference>
<dbReference type="AlphaFoldDB" id="H5SCA4"/>
<evidence type="ECO:0000259" key="1">
    <source>
        <dbReference type="Pfam" id="PF13340"/>
    </source>
</evidence>
<sequence length="111" mass="13382">MNDLTDAQWEAIQPLLPPQRGRGRPRADDRRTLNGIVYVLRTGCRWQDMPRRYGSPVTCWRRLRRWQQEGVWERIWRTYLAMLEERGQLQWPQTFLDGTFVPAKKGARRWA</sequence>
<evidence type="ECO:0000313" key="2">
    <source>
        <dbReference type="EMBL" id="BAL53790.1"/>
    </source>
</evidence>
<reference evidence="2" key="2">
    <citation type="journal article" date="2012" name="PLoS ONE">
        <title>A Deeply Branching Thermophilic Bacterium with an Ancient Acetyl-CoA Pathway Dominates a Subsurface Ecosystem.</title>
        <authorList>
            <person name="Takami H."/>
            <person name="Noguchi H."/>
            <person name="Takaki Y."/>
            <person name="Uchiyama I."/>
            <person name="Toyoda A."/>
            <person name="Nishi S."/>
            <person name="Chee G.-J."/>
            <person name="Arai W."/>
            <person name="Nunoura T."/>
            <person name="Itoh T."/>
            <person name="Hattori M."/>
            <person name="Takai K."/>
        </authorList>
    </citation>
    <scope>NUCLEOTIDE SEQUENCE</scope>
</reference>
<gene>
    <name evidence="2" type="ORF">HGMM_F08F10C09</name>
</gene>